<protein>
    <submittedName>
        <fullName evidence="1">Uncharacterized protein</fullName>
    </submittedName>
</protein>
<evidence type="ECO:0000313" key="1">
    <source>
        <dbReference type="EMBL" id="KAK5933113.1"/>
    </source>
</evidence>
<reference evidence="1 2" key="1">
    <citation type="journal article" date="2023" name="Mol. Biol. Evol.">
        <title>Genomics of Secondarily Temperate Adaptation in the Only Non-Antarctic Icefish.</title>
        <authorList>
            <person name="Rivera-Colon A.G."/>
            <person name="Rayamajhi N."/>
            <person name="Minhas B.F."/>
            <person name="Madrigal G."/>
            <person name="Bilyk K.T."/>
            <person name="Yoon V."/>
            <person name="Hune M."/>
            <person name="Gregory S."/>
            <person name="Cheng C.H.C."/>
            <person name="Catchen J.M."/>
        </authorList>
    </citation>
    <scope>NUCLEOTIDE SEQUENCE [LARGE SCALE GENOMIC DNA]</scope>
    <source>
        <tissue evidence="1">White muscle</tissue>
    </source>
</reference>
<dbReference type="Proteomes" id="UP001331515">
    <property type="component" value="Unassembled WGS sequence"/>
</dbReference>
<dbReference type="EMBL" id="JAURVH010001515">
    <property type="protein sequence ID" value="KAK5933113.1"/>
    <property type="molecule type" value="Genomic_DNA"/>
</dbReference>
<comment type="caution">
    <text evidence="1">The sequence shown here is derived from an EMBL/GenBank/DDBJ whole genome shotgun (WGS) entry which is preliminary data.</text>
</comment>
<proteinExistence type="predicted"/>
<keyword evidence="2" id="KW-1185">Reference proteome</keyword>
<evidence type="ECO:0000313" key="2">
    <source>
        <dbReference type="Proteomes" id="UP001331515"/>
    </source>
</evidence>
<gene>
    <name evidence="1" type="ORF">CgunFtcFv8_004767</name>
</gene>
<sequence length="97" mass="10559">MASPQRLEISSAPADQSATAGFLSLGGVTPDARSLRYSSAAESSSLISFLFHYPLPVQLMDVGQVWQRLLLHTFHSEAVNTRMFTNRHSVIGPSLVT</sequence>
<organism evidence="1 2">
    <name type="scientific">Champsocephalus gunnari</name>
    <name type="common">Mackerel icefish</name>
    <dbReference type="NCBI Taxonomy" id="52237"/>
    <lineage>
        <taxon>Eukaryota</taxon>
        <taxon>Metazoa</taxon>
        <taxon>Chordata</taxon>
        <taxon>Craniata</taxon>
        <taxon>Vertebrata</taxon>
        <taxon>Euteleostomi</taxon>
        <taxon>Actinopterygii</taxon>
        <taxon>Neopterygii</taxon>
        <taxon>Teleostei</taxon>
        <taxon>Neoteleostei</taxon>
        <taxon>Acanthomorphata</taxon>
        <taxon>Eupercaria</taxon>
        <taxon>Perciformes</taxon>
        <taxon>Notothenioidei</taxon>
        <taxon>Channichthyidae</taxon>
        <taxon>Champsocephalus</taxon>
    </lineage>
</organism>
<dbReference type="AlphaFoldDB" id="A0AAN8HZ56"/>
<name>A0AAN8HZ56_CHAGU</name>
<accession>A0AAN8HZ56</accession>